<gene>
    <name evidence="1" type="ORF">AVEN_162357_1</name>
</gene>
<sequence>MLCSGDEQIPSTTNMRSSSHFIIGKSRNAVSPFDCRPGWLSNGHSHGPCNPSGYVIRSRSYDTGLLSTFAFRLARWAVWSLCLVGIWWSLGTAQNQGVKQG</sequence>
<evidence type="ECO:0000313" key="1">
    <source>
        <dbReference type="EMBL" id="GBO05612.1"/>
    </source>
</evidence>
<reference evidence="1 2" key="1">
    <citation type="journal article" date="2019" name="Sci. Rep.">
        <title>Orb-weaving spider Araneus ventricosus genome elucidates the spidroin gene catalogue.</title>
        <authorList>
            <person name="Kono N."/>
            <person name="Nakamura H."/>
            <person name="Ohtoshi R."/>
            <person name="Moran D.A.P."/>
            <person name="Shinohara A."/>
            <person name="Yoshida Y."/>
            <person name="Fujiwara M."/>
            <person name="Mori M."/>
            <person name="Tomita M."/>
            <person name="Arakawa K."/>
        </authorList>
    </citation>
    <scope>NUCLEOTIDE SEQUENCE [LARGE SCALE GENOMIC DNA]</scope>
</reference>
<protein>
    <submittedName>
        <fullName evidence="1">Uncharacterized protein</fullName>
    </submittedName>
</protein>
<keyword evidence="2" id="KW-1185">Reference proteome</keyword>
<name>A0A4Y2TZ52_ARAVE</name>
<accession>A0A4Y2TZ52</accession>
<dbReference type="EMBL" id="BGPR01032181">
    <property type="protein sequence ID" value="GBO05612.1"/>
    <property type="molecule type" value="Genomic_DNA"/>
</dbReference>
<organism evidence="1 2">
    <name type="scientific">Araneus ventricosus</name>
    <name type="common">Orbweaver spider</name>
    <name type="synonym">Epeira ventricosa</name>
    <dbReference type="NCBI Taxonomy" id="182803"/>
    <lineage>
        <taxon>Eukaryota</taxon>
        <taxon>Metazoa</taxon>
        <taxon>Ecdysozoa</taxon>
        <taxon>Arthropoda</taxon>
        <taxon>Chelicerata</taxon>
        <taxon>Arachnida</taxon>
        <taxon>Araneae</taxon>
        <taxon>Araneomorphae</taxon>
        <taxon>Entelegynae</taxon>
        <taxon>Araneoidea</taxon>
        <taxon>Araneidae</taxon>
        <taxon>Araneus</taxon>
    </lineage>
</organism>
<comment type="caution">
    <text evidence="1">The sequence shown here is derived from an EMBL/GenBank/DDBJ whole genome shotgun (WGS) entry which is preliminary data.</text>
</comment>
<dbReference type="AlphaFoldDB" id="A0A4Y2TZ52"/>
<proteinExistence type="predicted"/>
<dbReference type="Proteomes" id="UP000499080">
    <property type="component" value="Unassembled WGS sequence"/>
</dbReference>
<evidence type="ECO:0000313" key="2">
    <source>
        <dbReference type="Proteomes" id="UP000499080"/>
    </source>
</evidence>